<accession>A0A4C1TJ41</accession>
<name>A0A4C1TJ41_EUMVA</name>
<sequence>MRRSVLDLNCNTADGRSQSFTVSSRTFHKKHMVVERSQNDEDDDDNIFGGRKIIKFSRRDKVVLSLRALVACAIKLAQICYVSNASSWANGLTLDATYSH</sequence>
<evidence type="ECO:0000313" key="1">
    <source>
        <dbReference type="EMBL" id="GBP14559.1"/>
    </source>
</evidence>
<comment type="caution">
    <text evidence="1">The sequence shown here is derived from an EMBL/GenBank/DDBJ whole genome shotgun (WGS) entry which is preliminary data.</text>
</comment>
<reference evidence="1 2" key="1">
    <citation type="journal article" date="2019" name="Commun. Biol.">
        <title>The bagworm genome reveals a unique fibroin gene that provides high tensile strength.</title>
        <authorList>
            <person name="Kono N."/>
            <person name="Nakamura H."/>
            <person name="Ohtoshi R."/>
            <person name="Tomita M."/>
            <person name="Numata K."/>
            <person name="Arakawa K."/>
        </authorList>
    </citation>
    <scope>NUCLEOTIDE SEQUENCE [LARGE SCALE GENOMIC DNA]</scope>
</reference>
<dbReference type="AlphaFoldDB" id="A0A4C1TJ41"/>
<protein>
    <submittedName>
        <fullName evidence="1">Uncharacterized protein</fullName>
    </submittedName>
</protein>
<evidence type="ECO:0000313" key="2">
    <source>
        <dbReference type="Proteomes" id="UP000299102"/>
    </source>
</evidence>
<dbReference type="Proteomes" id="UP000299102">
    <property type="component" value="Unassembled WGS sequence"/>
</dbReference>
<organism evidence="1 2">
    <name type="scientific">Eumeta variegata</name>
    <name type="common">Bagworm moth</name>
    <name type="synonym">Eumeta japonica</name>
    <dbReference type="NCBI Taxonomy" id="151549"/>
    <lineage>
        <taxon>Eukaryota</taxon>
        <taxon>Metazoa</taxon>
        <taxon>Ecdysozoa</taxon>
        <taxon>Arthropoda</taxon>
        <taxon>Hexapoda</taxon>
        <taxon>Insecta</taxon>
        <taxon>Pterygota</taxon>
        <taxon>Neoptera</taxon>
        <taxon>Endopterygota</taxon>
        <taxon>Lepidoptera</taxon>
        <taxon>Glossata</taxon>
        <taxon>Ditrysia</taxon>
        <taxon>Tineoidea</taxon>
        <taxon>Psychidae</taxon>
        <taxon>Oiketicinae</taxon>
        <taxon>Eumeta</taxon>
    </lineage>
</organism>
<proteinExistence type="predicted"/>
<gene>
    <name evidence="1" type="ORF">EVAR_93438_1</name>
</gene>
<keyword evidence="2" id="KW-1185">Reference proteome</keyword>
<dbReference type="EMBL" id="BGZK01000065">
    <property type="protein sequence ID" value="GBP14559.1"/>
    <property type="molecule type" value="Genomic_DNA"/>
</dbReference>